<evidence type="ECO:0000256" key="9">
    <source>
        <dbReference type="PROSITE-ProRule" id="PRU00284"/>
    </source>
</evidence>
<evidence type="ECO:0000256" key="7">
    <source>
        <dbReference type="ARBA" id="ARBA00023224"/>
    </source>
</evidence>
<keyword evidence="2" id="KW-1003">Cell membrane</keyword>
<evidence type="ECO:0000256" key="5">
    <source>
        <dbReference type="ARBA" id="ARBA00022989"/>
    </source>
</evidence>
<dbReference type="InterPro" id="IPR004089">
    <property type="entry name" value="MCPsignal_dom"/>
</dbReference>
<comment type="subcellular location">
    <subcellularLocation>
        <location evidence="1">Cell membrane</location>
        <topology evidence="1">Multi-pass membrane protein</topology>
    </subcellularLocation>
</comment>
<dbReference type="InterPro" id="IPR033479">
    <property type="entry name" value="dCache_1"/>
</dbReference>
<feature type="region of interest" description="Disordered" evidence="11">
    <location>
        <begin position="643"/>
        <end position="662"/>
    </location>
</feature>
<dbReference type="PROSITE" id="PS50885">
    <property type="entry name" value="HAMP"/>
    <property type="match status" value="1"/>
</dbReference>
<accession>A0ABU0JUT8</accession>
<dbReference type="SUPFAM" id="SSF103190">
    <property type="entry name" value="Sensory domain-like"/>
    <property type="match status" value="1"/>
</dbReference>
<feature type="domain" description="HAMP" evidence="14">
    <location>
        <begin position="319"/>
        <end position="374"/>
    </location>
</feature>
<evidence type="ECO:0000256" key="12">
    <source>
        <dbReference type="SAM" id="Phobius"/>
    </source>
</evidence>
<comment type="similarity">
    <text evidence="8">Belongs to the methyl-accepting chemotaxis (MCP) protein family.</text>
</comment>
<gene>
    <name evidence="15" type="ORF">QOZ93_002618</name>
</gene>
<dbReference type="Pfam" id="PF00015">
    <property type="entry name" value="MCPsignal"/>
    <property type="match status" value="1"/>
</dbReference>
<dbReference type="CDD" id="cd12914">
    <property type="entry name" value="PDC1_DGC_like"/>
    <property type="match status" value="1"/>
</dbReference>
<dbReference type="Proteomes" id="UP001224418">
    <property type="component" value="Unassembled WGS sequence"/>
</dbReference>
<feature type="transmembrane region" description="Helical" evidence="12">
    <location>
        <begin position="300"/>
        <end position="326"/>
    </location>
</feature>
<organism evidence="15 16">
    <name type="scientific">Hathewaya limosa</name>
    <name type="common">Clostridium limosum</name>
    <dbReference type="NCBI Taxonomy" id="1536"/>
    <lineage>
        <taxon>Bacteria</taxon>
        <taxon>Bacillati</taxon>
        <taxon>Bacillota</taxon>
        <taxon>Clostridia</taxon>
        <taxon>Eubacteriales</taxon>
        <taxon>Clostridiaceae</taxon>
        <taxon>Hathewaya</taxon>
    </lineage>
</organism>
<evidence type="ECO:0000256" key="4">
    <source>
        <dbReference type="ARBA" id="ARBA00022692"/>
    </source>
</evidence>
<keyword evidence="5 12" id="KW-1133">Transmembrane helix</keyword>
<keyword evidence="7 9" id="KW-0807">Transducer</keyword>
<dbReference type="CDD" id="cd12912">
    <property type="entry name" value="PDC2_MCP_like"/>
    <property type="match status" value="1"/>
</dbReference>
<dbReference type="SUPFAM" id="SSF58104">
    <property type="entry name" value="Methyl-accepting chemotaxis protein (MCP) signaling domain"/>
    <property type="match status" value="1"/>
</dbReference>
<evidence type="ECO:0000256" key="8">
    <source>
        <dbReference type="ARBA" id="ARBA00029447"/>
    </source>
</evidence>
<protein>
    <submittedName>
        <fullName evidence="15">Methyl-accepting chemotaxis protein</fullName>
    </submittedName>
</protein>
<evidence type="ECO:0000256" key="1">
    <source>
        <dbReference type="ARBA" id="ARBA00004651"/>
    </source>
</evidence>
<dbReference type="PANTHER" id="PTHR32089">
    <property type="entry name" value="METHYL-ACCEPTING CHEMOTAXIS PROTEIN MCPB"/>
    <property type="match status" value="1"/>
</dbReference>
<feature type="coiled-coil region" evidence="10">
    <location>
        <begin position="559"/>
        <end position="593"/>
    </location>
</feature>
<evidence type="ECO:0000256" key="6">
    <source>
        <dbReference type="ARBA" id="ARBA00023136"/>
    </source>
</evidence>
<keyword evidence="4 12" id="KW-0812">Transmembrane</keyword>
<dbReference type="PROSITE" id="PS50111">
    <property type="entry name" value="CHEMOTAXIS_TRANSDUC_2"/>
    <property type="match status" value="1"/>
</dbReference>
<dbReference type="PANTHER" id="PTHR32089:SF112">
    <property type="entry name" value="LYSOZYME-LIKE PROTEIN-RELATED"/>
    <property type="match status" value="1"/>
</dbReference>
<proteinExistence type="inferred from homology"/>
<keyword evidence="16" id="KW-1185">Reference proteome</keyword>
<evidence type="ECO:0000259" key="13">
    <source>
        <dbReference type="PROSITE" id="PS50111"/>
    </source>
</evidence>
<name>A0ABU0JUT8_HATLI</name>
<sequence>MKTKSKKQKITSGVNLKTIKTKMLLCLLPLVLITSLTLSSFAYVNAKKTLLNSSLDLMLELSKNAADKVTIQLEDTIKNLDVLANNPSISDPKVSWKVKKQILNSDLKTYDHELLGISDETGKIIYNSGDTIDISNRKFFKEAINGKSYVSEPFSSKIDNKTKIAYSTPIRHKNKIIGTLVAVRSGNDLSKICNELSFLSSGEAFMLNKSGVIIANKNQKLVDTQENYIKSKADNKSYKEFIDIEKKMIGGEKGTGKFCFDKVSKFVAYTPIKLTGWSFGVYIPQKDLLSRLNSLKLSCIMATLIILLVTSLVIILFSSILAKGLIYVKEHMKSLSEGDFTQTINNKFNFQKDEIGSICKTIKQTQSSISNMISAVKNSSLDIDSNSTNLAAISEELSALTQNISVAINEVASGTTKQASDLTTILQDLNDFGDKIEKVTEHINKINNLSMDVSKNSQKSNEDMESLVSSLENFNNNFVNFSNNITAMNGDIKTVNEITDLINNIAEQTNLLALNAAIEAARAGESGKGFAVVADEIRVLAEKSRESSTDIYNIVNNLLNKTQNIVSQTKEMNEELKTQKETVENSMQSFENISHSVEEVTPRINDISIAFNDINTNKENILNSIENISSISEEISASSEEIAASSDELNKSSGEVASSAQSLTAKAAEMTNQVNKFKINSEENL</sequence>
<feature type="compositionally biased region" description="Polar residues" evidence="11">
    <location>
        <begin position="651"/>
        <end position="662"/>
    </location>
</feature>
<dbReference type="SMART" id="SM00283">
    <property type="entry name" value="MA"/>
    <property type="match status" value="1"/>
</dbReference>
<keyword evidence="6 12" id="KW-0472">Membrane</keyword>
<evidence type="ECO:0000313" key="16">
    <source>
        <dbReference type="Proteomes" id="UP001224418"/>
    </source>
</evidence>
<dbReference type="Gene3D" id="1.10.287.950">
    <property type="entry name" value="Methyl-accepting chemotaxis protein"/>
    <property type="match status" value="1"/>
</dbReference>
<keyword evidence="10" id="KW-0175">Coiled coil</keyword>
<evidence type="ECO:0000256" key="2">
    <source>
        <dbReference type="ARBA" id="ARBA00022475"/>
    </source>
</evidence>
<feature type="domain" description="Methyl-accepting transducer" evidence="13">
    <location>
        <begin position="393"/>
        <end position="650"/>
    </location>
</feature>
<dbReference type="CDD" id="cd11386">
    <property type="entry name" value="MCP_signal"/>
    <property type="match status" value="1"/>
</dbReference>
<evidence type="ECO:0000259" key="14">
    <source>
        <dbReference type="PROSITE" id="PS50885"/>
    </source>
</evidence>
<dbReference type="InterPro" id="IPR003660">
    <property type="entry name" value="HAMP_dom"/>
</dbReference>
<comment type="caution">
    <text evidence="15">The sequence shown here is derived from an EMBL/GenBank/DDBJ whole genome shotgun (WGS) entry which is preliminary data.</text>
</comment>
<evidence type="ECO:0000313" key="15">
    <source>
        <dbReference type="EMBL" id="MDQ0480868.1"/>
    </source>
</evidence>
<evidence type="ECO:0000256" key="11">
    <source>
        <dbReference type="SAM" id="MobiDB-lite"/>
    </source>
</evidence>
<keyword evidence="3" id="KW-0145">Chemotaxis</keyword>
<dbReference type="Pfam" id="PF02743">
    <property type="entry name" value="dCache_1"/>
    <property type="match status" value="1"/>
</dbReference>
<reference evidence="15 16" key="1">
    <citation type="submission" date="2023-07" db="EMBL/GenBank/DDBJ databases">
        <title>Genomic Encyclopedia of Type Strains, Phase IV (KMG-IV): sequencing the most valuable type-strain genomes for metagenomic binning, comparative biology and taxonomic classification.</title>
        <authorList>
            <person name="Goeker M."/>
        </authorList>
    </citation>
    <scope>NUCLEOTIDE SEQUENCE [LARGE SCALE GENOMIC DNA]</scope>
    <source>
        <strain evidence="15 16">DSM 1400</strain>
    </source>
</reference>
<dbReference type="InterPro" id="IPR029151">
    <property type="entry name" value="Sensor-like_sf"/>
</dbReference>
<dbReference type="RefSeq" id="WP_307357115.1">
    <property type="nucleotide sequence ID" value="NZ_BAAACJ010000016.1"/>
</dbReference>
<dbReference type="EMBL" id="JAUSWN010000031">
    <property type="protein sequence ID" value="MDQ0480868.1"/>
    <property type="molecule type" value="Genomic_DNA"/>
</dbReference>
<evidence type="ECO:0000256" key="10">
    <source>
        <dbReference type="SAM" id="Coils"/>
    </source>
</evidence>
<evidence type="ECO:0000256" key="3">
    <source>
        <dbReference type="ARBA" id="ARBA00022500"/>
    </source>
</evidence>
<dbReference type="Gene3D" id="3.30.450.20">
    <property type="entry name" value="PAS domain"/>
    <property type="match status" value="1"/>
</dbReference>